<dbReference type="InterPro" id="IPR013083">
    <property type="entry name" value="Znf_RING/FYVE/PHD"/>
</dbReference>
<dbReference type="AlphaFoldDB" id="A0A2Z6R744"/>
<feature type="compositionally biased region" description="Polar residues" evidence="2">
    <location>
        <begin position="151"/>
        <end position="166"/>
    </location>
</feature>
<gene>
    <name evidence="4" type="ORF">RclHR1_03110027</name>
</gene>
<feature type="region of interest" description="Disordered" evidence="2">
    <location>
        <begin position="87"/>
        <end position="108"/>
    </location>
</feature>
<keyword evidence="1" id="KW-0862">Zinc</keyword>
<evidence type="ECO:0000313" key="4">
    <source>
        <dbReference type="EMBL" id="GBB97995.1"/>
    </source>
</evidence>
<organism evidence="4 5">
    <name type="scientific">Rhizophagus clarus</name>
    <dbReference type="NCBI Taxonomy" id="94130"/>
    <lineage>
        <taxon>Eukaryota</taxon>
        <taxon>Fungi</taxon>
        <taxon>Fungi incertae sedis</taxon>
        <taxon>Mucoromycota</taxon>
        <taxon>Glomeromycotina</taxon>
        <taxon>Glomeromycetes</taxon>
        <taxon>Glomerales</taxon>
        <taxon>Glomeraceae</taxon>
        <taxon>Rhizophagus</taxon>
    </lineage>
</organism>
<dbReference type="Proteomes" id="UP000247702">
    <property type="component" value="Unassembled WGS sequence"/>
</dbReference>
<dbReference type="SMART" id="SM00184">
    <property type="entry name" value="RING"/>
    <property type="match status" value="1"/>
</dbReference>
<reference evidence="4 5" key="1">
    <citation type="submission" date="2017-11" db="EMBL/GenBank/DDBJ databases">
        <title>The genome of Rhizophagus clarus HR1 reveals common genetic basis of auxotrophy among arbuscular mycorrhizal fungi.</title>
        <authorList>
            <person name="Kobayashi Y."/>
        </authorList>
    </citation>
    <scope>NUCLEOTIDE SEQUENCE [LARGE SCALE GENOMIC DNA]</scope>
    <source>
        <strain evidence="4 5">HR1</strain>
    </source>
</reference>
<feature type="domain" description="RING-type" evidence="3">
    <location>
        <begin position="554"/>
        <end position="606"/>
    </location>
</feature>
<dbReference type="Gene3D" id="3.30.40.10">
    <property type="entry name" value="Zinc/RING finger domain, C3HC4 (zinc finger)"/>
    <property type="match status" value="1"/>
</dbReference>
<feature type="region of interest" description="Disordered" evidence="2">
    <location>
        <begin position="151"/>
        <end position="173"/>
    </location>
</feature>
<feature type="compositionally biased region" description="Polar residues" evidence="2">
    <location>
        <begin position="91"/>
        <end position="107"/>
    </location>
</feature>
<accession>A0A2Z6R744</accession>
<evidence type="ECO:0000256" key="2">
    <source>
        <dbReference type="SAM" id="MobiDB-lite"/>
    </source>
</evidence>
<dbReference type="EMBL" id="BEXD01002347">
    <property type="protein sequence ID" value="GBB97995.1"/>
    <property type="molecule type" value="Genomic_DNA"/>
</dbReference>
<evidence type="ECO:0000313" key="5">
    <source>
        <dbReference type="Proteomes" id="UP000247702"/>
    </source>
</evidence>
<evidence type="ECO:0000259" key="3">
    <source>
        <dbReference type="PROSITE" id="PS50089"/>
    </source>
</evidence>
<name>A0A2Z6R744_9GLOM</name>
<dbReference type="SUPFAM" id="SSF57850">
    <property type="entry name" value="RING/U-box"/>
    <property type="match status" value="1"/>
</dbReference>
<dbReference type="Pfam" id="PF17123">
    <property type="entry name" value="zf-RING_11"/>
    <property type="match status" value="1"/>
</dbReference>
<dbReference type="GO" id="GO:0008270">
    <property type="term" value="F:zinc ion binding"/>
    <property type="evidence" value="ECO:0007669"/>
    <property type="project" value="UniProtKB-KW"/>
</dbReference>
<protein>
    <recommendedName>
        <fullName evidence="3">RING-type domain-containing protein</fullName>
    </recommendedName>
</protein>
<dbReference type="CDD" id="cd16448">
    <property type="entry name" value="RING-H2"/>
    <property type="match status" value="1"/>
</dbReference>
<keyword evidence="1" id="KW-0863">Zinc-finger</keyword>
<proteinExistence type="predicted"/>
<keyword evidence="5" id="KW-1185">Reference proteome</keyword>
<evidence type="ECO:0000256" key="1">
    <source>
        <dbReference type="PROSITE-ProRule" id="PRU00175"/>
    </source>
</evidence>
<keyword evidence="1" id="KW-0479">Metal-binding</keyword>
<dbReference type="PROSITE" id="PS50089">
    <property type="entry name" value="ZF_RING_2"/>
    <property type="match status" value="1"/>
</dbReference>
<sequence length="656" mass="74642">MSVNEANPSELELSKQRIAELEAENVNLRRKLSVSDAEIAELKRSNNEFLRANKEYNERRDAENAKLKARIEELESENIEVRDRLTKVEQKQSQNDITPNNNSSKFNSGAVHHEKLLEEKEMDSSLLEAHKKIVGEDIRQRRREKKLHTEIMSSSGQDVAKQSGQNSHKKKGTEKIVQVITDGMMAEPSIQDNIKHQKSKALHMTEISTTARRPKCSSSLLDLAHLFDKASDAEYRTKKANEEEILCWVNFGKEFMVHFSELVENSNGKIGEKKAKGIIYDEMLEHLVTIREKRSKEMGIQLPKISRSSLTRRTQRSMKLVRIIEKIGIDKIKYLSEYSPNSISELTNDQIQEIIVNFSKNPNTELPDGQEGSIIDSEEEISDDQNNALEVLSLAKVTSTAPIPLAHIPNSSDDTSSSKKLDTKVEVVPPIPQPNNPTHVQARNKVLKLYPDISFHSKPSDESEDVYRCRTKSSICPLCKTNHKENIVGRYWEGSYLLSCMYKMKGLEVVVPFSEIWSALRKDQLDMGSSIGLTITWHRSRYSEIEQSEPEMMCTICFDEFNQAQAYTKFACGHTFHFKCAIEYLIHGITNIHEIFLPRKLCPNCQAIIIYEAPPPEHIRPSNRGGNLHPGRGQYNVVPQPKSFPIIPGSFRTSGE</sequence>
<dbReference type="InterPro" id="IPR001841">
    <property type="entry name" value="Znf_RING"/>
</dbReference>
<comment type="caution">
    <text evidence="4">The sequence shown here is derived from an EMBL/GenBank/DDBJ whole genome shotgun (WGS) entry which is preliminary data.</text>
</comment>